<dbReference type="CDD" id="cd03230">
    <property type="entry name" value="ABC_DR_subfamily_A"/>
    <property type="match status" value="1"/>
</dbReference>
<dbReference type="GO" id="GO:0046677">
    <property type="term" value="P:response to antibiotic"/>
    <property type="evidence" value="ECO:0007669"/>
    <property type="project" value="UniProtKB-KW"/>
</dbReference>
<feature type="domain" description="ABC transporter" evidence="6">
    <location>
        <begin position="11"/>
        <end position="236"/>
    </location>
</feature>
<evidence type="ECO:0000259" key="6">
    <source>
        <dbReference type="PROSITE" id="PS50893"/>
    </source>
</evidence>
<dbReference type="Proteomes" id="UP000186096">
    <property type="component" value="Unassembled WGS sequence"/>
</dbReference>
<dbReference type="PROSITE" id="PS50893">
    <property type="entry name" value="ABC_TRANSPORTER_2"/>
    <property type="match status" value="1"/>
</dbReference>
<reference evidence="8" key="1">
    <citation type="submission" date="2017-01" db="EMBL/GenBank/DDBJ databases">
        <authorList>
            <person name="Varghese N."/>
            <person name="Submissions S."/>
        </authorList>
    </citation>
    <scope>NUCLEOTIDE SEQUENCE [LARGE SCALE GENOMIC DNA]</scope>
    <source>
        <strain evidence="8">ATCC 12950</strain>
    </source>
</reference>
<dbReference type="InterPro" id="IPR003593">
    <property type="entry name" value="AAA+_ATPase"/>
</dbReference>
<dbReference type="AlphaFoldDB" id="A0A1N7DBF7"/>
<name>A0A1N7DBF7_9ACTN</name>
<dbReference type="GO" id="GO:0005524">
    <property type="term" value="F:ATP binding"/>
    <property type="evidence" value="ECO:0007669"/>
    <property type="project" value="UniProtKB-KW"/>
</dbReference>
<dbReference type="Pfam" id="PF00005">
    <property type="entry name" value="ABC_tran"/>
    <property type="match status" value="1"/>
</dbReference>
<protein>
    <submittedName>
        <fullName evidence="7">ABC-2 type transport system ATP-binding protein</fullName>
    </submittedName>
</protein>
<keyword evidence="3" id="KW-0547">Nucleotide-binding</keyword>
<evidence type="ECO:0000313" key="7">
    <source>
        <dbReference type="EMBL" id="SIR73087.1"/>
    </source>
</evidence>
<dbReference type="InterPro" id="IPR017871">
    <property type="entry name" value="ABC_transporter-like_CS"/>
</dbReference>
<dbReference type="PROSITE" id="PS00211">
    <property type="entry name" value="ABC_TRANSPORTER_1"/>
    <property type="match status" value="1"/>
</dbReference>
<dbReference type="GO" id="GO:0005886">
    <property type="term" value="C:plasma membrane"/>
    <property type="evidence" value="ECO:0007669"/>
    <property type="project" value="UniProtKB-SubCell"/>
</dbReference>
<organism evidence="7 8">
    <name type="scientific">Microbispora rosea</name>
    <dbReference type="NCBI Taxonomy" id="58117"/>
    <lineage>
        <taxon>Bacteria</taxon>
        <taxon>Bacillati</taxon>
        <taxon>Actinomycetota</taxon>
        <taxon>Actinomycetes</taxon>
        <taxon>Streptosporangiales</taxon>
        <taxon>Streptosporangiaceae</taxon>
        <taxon>Microbispora</taxon>
    </lineage>
</organism>
<dbReference type="PANTHER" id="PTHR42711">
    <property type="entry name" value="ABC TRANSPORTER ATP-BINDING PROTEIN"/>
    <property type="match status" value="1"/>
</dbReference>
<evidence type="ECO:0000256" key="3">
    <source>
        <dbReference type="ARBA" id="ARBA00022741"/>
    </source>
</evidence>
<dbReference type="GeneID" id="97497481"/>
<keyword evidence="5" id="KW-0046">Antibiotic resistance</keyword>
<evidence type="ECO:0000256" key="1">
    <source>
        <dbReference type="ARBA" id="ARBA00004202"/>
    </source>
</evidence>
<dbReference type="OrthoDB" id="9804819at2"/>
<dbReference type="InterPro" id="IPR027417">
    <property type="entry name" value="P-loop_NTPase"/>
</dbReference>
<dbReference type="Gene3D" id="3.40.50.300">
    <property type="entry name" value="P-loop containing nucleotide triphosphate hydrolases"/>
    <property type="match status" value="1"/>
</dbReference>
<accession>A0A1N7DBF7</accession>
<evidence type="ECO:0000256" key="2">
    <source>
        <dbReference type="ARBA" id="ARBA00022448"/>
    </source>
</evidence>
<dbReference type="InterPro" id="IPR050763">
    <property type="entry name" value="ABC_transporter_ATP-binding"/>
</dbReference>
<evidence type="ECO:0000313" key="8">
    <source>
        <dbReference type="Proteomes" id="UP000186096"/>
    </source>
</evidence>
<keyword evidence="2" id="KW-0813">Transport</keyword>
<sequence length="314" mass="33635">MSTVAEQANPVHVRSLRKRYGPVNAVEEVDLDVRSGEVFALLGPNGAGKTTTVEILVGVRRRTSGDVRVLGRDPAEDAPEWRARIGVVPQTTGAYTDLTVREVVEHFAAFYPAPLPVAEVIDMVGLGKQARKQTQALSGGQARRLDVAVGVVGDPDLIFLDEPTTGLDPVARREAWDLVRYFADRGKTTVLTTHYLDEVEALAQRAAVIVGGRVVESGPVAELGGRRATPAAVSFTRTDGLATSLPALPGDAVVEEAEGLVVVRTHHPTEAMAALLPWAAASGVRELPDLRIHRPSLEEIYLDLIRSNQEGGVV</sequence>
<dbReference type="PANTHER" id="PTHR42711:SF17">
    <property type="entry name" value="ABC TRANSPORTER ATP-BINDING PROTEIN"/>
    <property type="match status" value="1"/>
</dbReference>
<comment type="subcellular location">
    <subcellularLocation>
        <location evidence="1">Cell membrane</location>
        <topology evidence="1">Peripheral membrane protein</topology>
    </subcellularLocation>
</comment>
<dbReference type="RefSeq" id="WP_030506175.1">
    <property type="nucleotide sequence ID" value="NZ_FTNI01000014.1"/>
</dbReference>
<dbReference type="STRING" id="58117.SAMN05421833_11430"/>
<evidence type="ECO:0000256" key="4">
    <source>
        <dbReference type="ARBA" id="ARBA00022840"/>
    </source>
</evidence>
<keyword evidence="8" id="KW-1185">Reference proteome</keyword>
<proteinExistence type="predicted"/>
<keyword evidence="4 7" id="KW-0067">ATP-binding</keyword>
<dbReference type="GO" id="GO:0016887">
    <property type="term" value="F:ATP hydrolysis activity"/>
    <property type="evidence" value="ECO:0007669"/>
    <property type="project" value="InterPro"/>
</dbReference>
<dbReference type="EMBL" id="FTNI01000014">
    <property type="protein sequence ID" value="SIR73087.1"/>
    <property type="molecule type" value="Genomic_DNA"/>
</dbReference>
<dbReference type="SUPFAM" id="SSF52540">
    <property type="entry name" value="P-loop containing nucleoside triphosphate hydrolases"/>
    <property type="match status" value="1"/>
</dbReference>
<dbReference type="InterPro" id="IPR003439">
    <property type="entry name" value="ABC_transporter-like_ATP-bd"/>
</dbReference>
<gene>
    <name evidence="7" type="ORF">SAMN05421833_11430</name>
</gene>
<evidence type="ECO:0000256" key="5">
    <source>
        <dbReference type="ARBA" id="ARBA00023251"/>
    </source>
</evidence>
<dbReference type="SMART" id="SM00382">
    <property type="entry name" value="AAA"/>
    <property type="match status" value="1"/>
</dbReference>